<dbReference type="InterPro" id="IPR012340">
    <property type="entry name" value="NA-bd_OB-fold"/>
</dbReference>
<proteinExistence type="predicted"/>
<feature type="domain" description="RNA-binding protein AU-1/Ribonuclease E/G" evidence="7">
    <location>
        <begin position="116"/>
        <end position="385"/>
    </location>
</feature>
<evidence type="ECO:0000313" key="9">
    <source>
        <dbReference type="Proteomes" id="UP000217549"/>
    </source>
</evidence>
<keyword evidence="9" id="KW-1185">Reference proteome</keyword>
<dbReference type="InterPro" id="IPR019307">
    <property type="entry name" value="RNA-bd_AU-1/RNase_E/G"/>
</dbReference>
<sequence>MEMKKNKLVISEKEGVICYGYFQDGIPEELYCEPKEQESLLGNIYAARVERIAEGIQGAFLEIGEGQKCYYSLSGEQPIKLSPGHENKLYGGDIILVQITKDAVKTKLPVCTGNVSLDGKYFVFTLTEKRIGISKKIRKKEERERLDSLAKKYTDEDYGIIVRTNAAGIAEEILTEELKVLQQRYQELMRKAKIAVGKTLLYKEPPYYITLGKELPAKALDEILTDSKEIYEELQEYYKKDTSFDEISVTFYEDTYSLYNLYRFAHYYEEAYGKYIWLKSGASLVIEHTEAMTVIDVNTGSVLKKKRQEDTLFYQINREAAKEIARQIRLRNISGIIMIDFINMKDEKQKEKLLLLLENECRKDRIHCNVVDMTALNLVEMTRSKVRRPLLEQITVCRKMQKN</sequence>
<evidence type="ECO:0000256" key="6">
    <source>
        <dbReference type="SAM" id="Coils"/>
    </source>
</evidence>
<evidence type="ECO:0000256" key="4">
    <source>
        <dbReference type="ARBA" id="ARBA00022842"/>
    </source>
</evidence>
<evidence type="ECO:0000256" key="3">
    <source>
        <dbReference type="ARBA" id="ARBA00022801"/>
    </source>
</evidence>
<keyword evidence="3" id="KW-0378">Hydrolase</keyword>
<dbReference type="GO" id="GO:0006364">
    <property type="term" value="P:rRNA processing"/>
    <property type="evidence" value="ECO:0007669"/>
    <property type="project" value="TreeGrafter"/>
</dbReference>
<dbReference type="Pfam" id="PF10150">
    <property type="entry name" value="RNase_E_G"/>
    <property type="match status" value="1"/>
</dbReference>
<dbReference type="SUPFAM" id="SSF50249">
    <property type="entry name" value="Nucleic acid-binding proteins"/>
    <property type="match status" value="1"/>
</dbReference>
<dbReference type="PANTHER" id="PTHR30001:SF0">
    <property type="entry name" value="RIBONUCLEASE G"/>
    <property type="match status" value="1"/>
</dbReference>
<name>A0A285PS41_9FIRM</name>
<keyword evidence="2" id="KW-0479">Metal-binding</keyword>
<dbReference type="GO" id="GO:0003723">
    <property type="term" value="F:RNA binding"/>
    <property type="evidence" value="ECO:0007669"/>
    <property type="project" value="UniProtKB-KW"/>
</dbReference>
<dbReference type="EMBL" id="LT907978">
    <property type="protein sequence ID" value="SOB72438.1"/>
    <property type="molecule type" value="Genomic_DNA"/>
</dbReference>
<dbReference type="CDD" id="cd04453">
    <property type="entry name" value="S1_RNase_E"/>
    <property type="match status" value="1"/>
</dbReference>
<evidence type="ECO:0000259" key="7">
    <source>
        <dbReference type="Pfam" id="PF10150"/>
    </source>
</evidence>
<dbReference type="GO" id="GO:0005737">
    <property type="term" value="C:cytoplasm"/>
    <property type="evidence" value="ECO:0007669"/>
    <property type="project" value="TreeGrafter"/>
</dbReference>
<dbReference type="InterPro" id="IPR004659">
    <property type="entry name" value="RNase_E/G"/>
</dbReference>
<dbReference type="Proteomes" id="UP000217549">
    <property type="component" value="Chromosome I"/>
</dbReference>
<evidence type="ECO:0000256" key="1">
    <source>
        <dbReference type="ARBA" id="ARBA00001946"/>
    </source>
</evidence>
<dbReference type="AlphaFoldDB" id="A0A285PS41"/>
<comment type="cofactor">
    <cofactor evidence="1">
        <name>Mg(2+)</name>
        <dbReference type="ChEBI" id="CHEBI:18420"/>
    </cofactor>
</comment>
<organism evidence="8 9">
    <name type="scientific">Anaerobutyricum hallii</name>
    <dbReference type="NCBI Taxonomy" id="39488"/>
    <lineage>
        <taxon>Bacteria</taxon>
        <taxon>Bacillati</taxon>
        <taxon>Bacillota</taxon>
        <taxon>Clostridia</taxon>
        <taxon>Lachnospirales</taxon>
        <taxon>Lachnospiraceae</taxon>
        <taxon>Anaerobutyricum</taxon>
    </lineage>
</organism>
<evidence type="ECO:0000256" key="5">
    <source>
        <dbReference type="ARBA" id="ARBA00022884"/>
    </source>
</evidence>
<reference evidence="9" key="1">
    <citation type="submission" date="2017-09" db="EMBL/GenBank/DDBJ databases">
        <authorList>
            <person name="Shetty A S."/>
        </authorList>
    </citation>
    <scope>NUCLEOTIDE SEQUENCE [LARGE SCALE GENOMIC DNA]</scope>
</reference>
<keyword evidence="4" id="KW-0460">Magnesium</keyword>
<feature type="coiled-coil region" evidence="6">
    <location>
        <begin position="171"/>
        <end position="198"/>
    </location>
</feature>
<evidence type="ECO:0000256" key="2">
    <source>
        <dbReference type="ARBA" id="ARBA00022723"/>
    </source>
</evidence>
<dbReference type="PANTHER" id="PTHR30001">
    <property type="entry name" value="RIBONUCLEASE"/>
    <property type="match status" value="1"/>
</dbReference>
<keyword evidence="6" id="KW-0175">Coiled coil</keyword>
<dbReference type="GO" id="GO:0046872">
    <property type="term" value="F:metal ion binding"/>
    <property type="evidence" value="ECO:0007669"/>
    <property type="project" value="UniProtKB-KW"/>
</dbReference>
<dbReference type="GO" id="GO:0016787">
    <property type="term" value="F:hydrolase activity"/>
    <property type="evidence" value="ECO:0007669"/>
    <property type="project" value="UniProtKB-KW"/>
</dbReference>
<accession>A0A285PS41</accession>
<dbReference type="Gene3D" id="2.40.50.140">
    <property type="entry name" value="Nucleic acid-binding proteins"/>
    <property type="match status" value="1"/>
</dbReference>
<gene>
    <name evidence="8" type="ORF">EHLA_1729</name>
</gene>
<protein>
    <submittedName>
        <fullName evidence="8">Ribonuclease E/G family</fullName>
    </submittedName>
</protein>
<dbReference type="KEGG" id="ehl:EHLA_1729"/>
<dbReference type="RefSeq" id="WP_096240318.1">
    <property type="nucleotide sequence ID" value="NZ_LT907978.1"/>
</dbReference>
<dbReference type="GO" id="GO:0004540">
    <property type="term" value="F:RNA nuclease activity"/>
    <property type="evidence" value="ECO:0007669"/>
    <property type="project" value="InterPro"/>
</dbReference>
<dbReference type="STRING" id="39488.ERS852450_01832"/>
<keyword evidence="5" id="KW-0694">RNA-binding</keyword>
<evidence type="ECO:0000313" key="8">
    <source>
        <dbReference type="EMBL" id="SOB72438.1"/>
    </source>
</evidence>